<dbReference type="Proteomes" id="UP001596406">
    <property type="component" value="Unassembled WGS sequence"/>
</dbReference>
<dbReference type="AlphaFoldDB" id="A0ABD5U9J5"/>
<sequence>MDPDTFVSTVRAECATELDRLGSEKALVATTAAHLDREHVLTAAARAERRAATTFETWAEREDEAAAREAFERVADRERQHAARVEDHLDGEVEATADALHEHLRGCDSTVERAAAGMVGRSLVTDRTFLQTINFFVNESDEAAANLFRELRSETDEQVEDGAALLDDLCGRDEDWERAREAAVAVVELAYEEYADALEGMGIDPRPVC</sequence>
<evidence type="ECO:0000313" key="1">
    <source>
        <dbReference type="EMBL" id="MFC6836878.1"/>
    </source>
</evidence>
<name>A0ABD5U9J5_9EURY</name>
<organism evidence="1 2">
    <name type="scientific">Halomarina ordinaria</name>
    <dbReference type="NCBI Taxonomy" id="3033939"/>
    <lineage>
        <taxon>Archaea</taxon>
        <taxon>Methanobacteriati</taxon>
        <taxon>Methanobacteriota</taxon>
        <taxon>Stenosarchaea group</taxon>
        <taxon>Halobacteria</taxon>
        <taxon>Halobacteriales</taxon>
        <taxon>Natronomonadaceae</taxon>
        <taxon>Halomarina</taxon>
    </lineage>
</organism>
<dbReference type="SUPFAM" id="SSF47240">
    <property type="entry name" value="Ferritin-like"/>
    <property type="match status" value="1"/>
</dbReference>
<accession>A0ABD5U9J5</accession>
<dbReference type="InterPro" id="IPR009078">
    <property type="entry name" value="Ferritin-like_SF"/>
</dbReference>
<dbReference type="EMBL" id="JBHSXM010000001">
    <property type="protein sequence ID" value="MFC6836878.1"/>
    <property type="molecule type" value="Genomic_DNA"/>
</dbReference>
<dbReference type="Gene3D" id="1.20.1260.10">
    <property type="match status" value="1"/>
</dbReference>
<reference evidence="1 2" key="1">
    <citation type="journal article" date="2019" name="Int. J. Syst. Evol. Microbiol.">
        <title>The Global Catalogue of Microorganisms (GCM) 10K type strain sequencing project: providing services to taxonomists for standard genome sequencing and annotation.</title>
        <authorList>
            <consortium name="The Broad Institute Genomics Platform"/>
            <consortium name="The Broad Institute Genome Sequencing Center for Infectious Disease"/>
            <person name="Wu L."/>
            <person name="Ma J."/>
        </authorList>
    </citation>
    <scope>NUCLEOTIDE SEQUENCE [LARGE SCALE GENOMIC DNA]</scope>
    <source>
        <strain evidence="1 2">PSRA2</strain>
    </source>
</reference>
<evidence type="ECO:0000313" key="2">
    <source>
        <dbReference type="Proteomes" id="UP001596406"/>
    </source>
</evidence>
<proteinExistence type="predicted"/>
<comment type="caution">
    <text evidence="1">The sequence shown here is derived from an EMBL/GenBank/DDBJ whole genome shotgun (WGS) entry which is preliminary data.</text>
</comment>
<dbReference type="RefSeq" id="WP_304448552.1">
    <property type="nucleotide sequence ID" value="NZ_JARRAH010000001.1"/>
</dbReference>
<keyword evidence="2" id="KW-1185">Reference proteome</keyword>
<gene>
    <name evidence="1" type="ORF">ACFQHK_10170</name>
</gene>
<dbReference type="InterPro" id="IPR012347">
    <property type="entry name" value="Ferritin-like"/>
</dbReference>
<protein>
    <submittedName>
        <fullName evidence="1">Rubrerythrin family protein</fullName>
    </submittedName>
</protein>